<proteinExistence type="predicted"/>
<evidence type="ECO:0000313" key="2">
    <source>
        <dbReference type="Proteomes" id="UP000324162"/>
    </source>
</evidence>
<accession>A0AB73BDA0</accession>
<organism evidence="1 2">
    <name type="scientific">Pseudoalteromonas fuliginea</name>
    <dbReference type="NCBI Taxonomy" id="1872678"/>
    <lineage>
        <taxon>Bacteria</taxon>
        <taxon>Pseudomonadati</taxon>
        <taxon>Pseudomonadota</taxon>
        <taxon>Gammaproteobacteria</taxon>
        <taxon>Alteromonadales</taxon>
        <taxon>Pseudoalteromonadaceae</taxon>
        <taxon>Pseudoalteromonas</taxon>
    </lineage>
</organism>
<name>A0AB73BDA0_9GAMM</name>
<evidence type="ECO:0000313" key="1">
    <source>
        <dbReference type="EMBL" id="KAA1157522.1"/>
    </source>
</evidence>
<gene>
    <name evidence="1" type="ORF">EU508_17515</name>
</gene>
<protein>
    <submittedName>
        <fullName evidence="1">Uncharacterized protein</fullName>
    </submittedName>
</protein>
<sequence>MRFYTSHCVLLKPRIKRDVKSHLRFVERGVCIVVGEVLYLAWCLGMYKVVAIKPIYKLKAALFTQASFASTGVR</sequence>
<comment type="caution">
    <text evidence="1">The sequence shown here is derived from an EMBL/GenBank/DDBJ whole genome shotgun (WGS) entry which is preliminary data.</text>
</comment>
<dbReference type="AlphaFoldDB" id="A0AB73BDA0"/>
<dbReference type="Proteomes" id="UP000324162">
    <property type="component" value="Unassembled WGS sequence"/>
</dbReference>
<dbReference type="EMBL" id="SEUK01000054">
    <property type="protein sequence ID" value="KAA1157522.1"/>
    <property type="molecule type" value="Genomic_DNA"/>
</dbReference>
<reference evidence="1 2" key="1">
    <citation type="submission" date="2019-01" db="EMBL/GenBank/DDBJ databases">
        <title>Genome sequences of marine Pseudoalteromonas species.</title>
        <authorList>
            <person name="Boraston A.B."/>
            <person name="Hehemann J.-H."/>
            <person name="Vickers C.J."/>
            <person name="Salama-Alber O."/>
            <person name="Abe K."/>
            <person name="Hettle A.J."/>
        </authorList>
    </citation>
    <scope>NUCLEOTIDE SEQUENCE [LARGE SCALE GENOMIC DNA]</scope>
    <source>
        <strain evidence="1 2">PS42</strain>
    </source>
</reference>